<dbReference type="EMBL" id="CCYD01002664">
    <property type="protein sequence ID" value="CEG47583.1"/>
    <property type="molecule type" value="Genomic_DNA"/>
</dbReference>
<dbReference type="Proteomes" id="UP000054928">
    <property type="component" value="Unassembled WGS sequence"/>
</dbReference>
<feature type="chain" id="PRO_5006059138" evidence="1">
    <location>
        <begin position="21"/>
        <end position="127"/>
    </location>
</feature>
<keyword evidence="3" id="KW-1185">Reference proteome</keyword>
<name>A0A0P1B2B5_PLAHL</name>
<reference evidence="3" key="1">
    <citation type="submission" date="2014-09" db="EMBL/GenBank/DDBJ databases">
        <authorList>
            <person name="Sharma Rahul"/>
            <person name="Thines Marco"/>
        </authorList>
    </citation>
    <scope>NUCLEOTIDE SEQUENCE [LARGE SCALE GENOMIC DNA]</scope>
</reference>
<accession>A0A0P1B2B5</accession>
<keyword evidence="1" id="KW-0732">Signal</keyword>
<organism evidence="2 3">
    <name type="scientific">Plasmopara halstedii</name>
    <name type="common">Downy mildew of sunflower</name>
    <dbReference type="NCBI Taxonomy" id="4781"/>
    <lineage>
        <taxon>Eukaryota</taxon>
        <taxon>Sar</taxon>
        <taxon>Stramenopiles</taxon>
        <taxon>Oomycota</taxon>
        <taxon>Peronosporomycetes</taxon>
        <taxon>Peronosporales</taxon>
        <taxon>Peronosporaceae</taxon>
        <taxon>Plasmopara</taxon>
    </lineage>
</organism>
<sequence>MRHQPFIVTLLITITLHASGIPSLGANLASSSAPLERPLSKLVGTVDKRHLKTEDAAESMDTEERIHFETETKAVEGLLGKTANANGKNVFHSVVTSIGADTEKVQAAVKSLDKNGHYTAPKDPTAT</sequence>
<dbReference type="RefSeq" id="XP_024583952.1">
    <property type="nucleotide sequence ID" value="XM_024718566.1"/>
</dbReference>
<evidence type="ECO:0000256" key="1">
    <source>
        <dbReference type="SAM" id="SignalP"/>
    </source>
</evidence>
<feature type="signal peptide" evidence="1">
    <location>
        <begin position="1"/>
        <end position="20"/>
    </location>
</feature>
<evidence type="ECO:0000313" key="2">
    <source>
        <dbReference type="EMBL" id="CEG47583.1"/>
    </source>
</evidence>
<proteinExistence type="predicted"/>
<protein>
    <submittedName>
        <fullName evidence="2">RxLR-like protein</fullName>
    </submittedName>
</protein>
<dbReference type="AlphaFoldDB" id="A0A0P1B2B5"/>
<dbReference type="GeneID" id="36399789"/>
<evidence type="ECO:0000313" key="3">
    <source>
        <dbReference type="Proteomes" id="UP000054928"/>
    </source>
</evidence>